<comment type="caution">
    <text evidence="1">The sequence shown here is derived from an EMBL/GenBank/DDBJ whole genome shotgun (WGS) entry which is preliminary data.</text>
</comment>
<reference evidence="1 2" key="1">
    <citation type="journal article" date="2018" name="Syst. Appl. Microbiol.">
        <title>Abditibacterium utsteinense sp. nov., the first cultivated member of candidate phylum FBP, isolated from ice-free Antarctic soil samples.</title>
        <authorList>
            <person name="Tahon G."/>
            <person name="Tytgat B."/>
            <person name="Lebbe L."/>
            <person name="Carlier A."/>
            <person name="Willems A."/>
        </authorList>
    </citation>
    <scope>NUCLEOTIDE SEQUENCE [LARGE SCALE GENOMIC DNA]</scope>
    <source>
        <strain evidence="1 2">LMG 29911</strain>
    </source>
</reference>
<dbReference type="Proteomes" id="UP000237684">
    <property type="component" value="Unassembled WGS sequence"/>
</dbReference>
<dbReference type="InParanoid" id="A0A2S8SP04"/>
<dbReference type="AlphaFoldDB" id="A0A2S8SP04"/>
<proteinExistence type="predicted"/>
<protein>
    <recommendedName>
        <fullName evidence="3">PIN domain-containing protein</fullName>
    </recommendedName>
</protein>
<name>A0A2S8SP04_9BACT</name>
<keyword evidence="2" id="KW-1185">Reference proteome</keyword>
<gene>
    <name evidence="1" type="ORF">B1R32_1308</name>
</gene>
<accession>A0A2S8SP04</accession>
<dbReference type="EMBL" id="NIGF01000030">
    <property type="protein sequence ID" value="PQV62521.1"/>
    <property type="molecule type" value="Genomic_DNA"/>
</dbReference>
<sequence>MANELFLDTSFAIALPVANDEYHATALQLAEIIETRNLRW</sequence>
<evidence type="ECO:0008006" key="3">
    <source>
        <dbReference type="Google" id="ProtNLM"/>
    </source>
</evidence>
<evidence type="ECO:0000313" key="2">
    <source>
        <dbReference type="Proteomes" id="UP000237684"/>
    </source>
</evidence>
<organism evidence="1 2">
    <name type="scientific">Abditibacterium utsteinense</name>
    <dbReference type="NCBI Taxonomy" id="1960156"/>
    <lineage>
        <taxon>Bacteria</taxon>
        <taxon>Pseudomonadati</taxon>
        <taxon>Abditibacteriota</taxon>
        <taxon>Abditibacteriia</taxon>
        <taxon>Abditibacteriales</taxon>
        <taxon>Abditibacteriaceae</taxon>
        <taxon>Abditibacterium</taxon>
    </lineage>
</organism>
<evidence type="ECO:0000313" key="1">
    <source>
        <dbReference type="EMBL" id="PQV62521.1"/>
    </source>
</evidence>